<dbReference type="AlphaFoldDB" id="A0A164P778"/>
<accession>A0A164P778</accession>
<evidence type="ECO:0008006" key="3">
    <source>
        <dbReference type="Google" id="ProtNLM"/>
    </source>
</evidence>
<sequence>MIVSSYRWLLELNLNHTSTTYFTLSSQRTKNSDIMATVSLLQSKQTKNTFLVCILQLKTMPSSAHKEFFWDTGGLPIFCGGYCTSAVTKVIGITLCNTLPIELELNANPNPLLTEGDAAVIYADCLQTDLLKQEKLELSFQAEDLVLVYKPFRKVGKSEKLLHRWLGPIKVLRHTTPVNYEVISATSRGKYEIIQVARMNSFHGATLECQSPQASVSGNTETPRLNHNLSLKRKKQCLKETTRYLMSVEMTCSPPPLLRNRSLEMQHEGLCGTEDLQLDGTLNVSDDILTWGRDEDEHERRLHSVLSRLNKLNLTSNRQDKFKFVGFIFSRNGIEVDPEKIKAVTSLNKPESCEAVRNFLGMANFVRRFVSKFADITAPLRKLRKTQHTSGQLTVKSQ</sequence>
<dbReference type="InterPro" id="IPR050951">
    <property type="entry name" value="Retrovirus_Pol_polyprotein"/>
</dbReference>
<dbReference type="Gene3D" id="3.30.70.270">
    <property type="match status" value="2"/>
</dbReference>
<gene>
    <name evidence="1" type="ORF">APZ42_029917</name>
</gene>
<protein>
    <recommendedName>
        <fullName evidence="3">Reverse transcriptase domain-containing protein</fullName>
    </recommendedName>
</protein>
<dbReference type="SUPFAM" id="SSF56672">
    <property type="entry name" value="DNA/RNA polymerases"/>
    <property type="match status" value="1"/>
</dbReference>
<dbReference type="InterPro" id="IPR043502">
    <property type="entry name" value="DNA/RNA_pol_sf"/>
</dbReference>
<proteinExistence type="predicted"/>
<dbReference type="InterPro" id="IPR043128">
    <property type="entry name" value="Rev_trsase/Diguanyl_cyclase"/>
</dbReference>
<evidence type="ECO:0000313" key="1">
    <source>
        <dbReference type="EMBL" id="KZS06580.1"/>
    </source>
</evidence>
<keyword evidence="2" id="KW-1185">Reference proteome</keyword>
<organism evidence="1 2">
    <name type="scientific">Daphnia magna</name>
    <dbReference type="NCBI Taxonomy" id="35525"/>
    <lineage>
        <taxon>Eukaryota</taxon>
        <taxon>Metazoa</taxon>
        <taxon>Ecdysozoa</taxon>
        <taxon>Arthropoda</taxon>
        <taxon>Crustacea</taxon>
        <taxon>Branchiopoda</taxon>
        <taxon>Diplostraca</taxon>
        <taxon>Cladocera</taxon>
        <taxon>Anomopoda</taxon>
        <taxon>Daphniidae</taxon>
        <taxon>Daphnia</taxon>
    </lineage>
</organism>
<dbReference type="EMBL" id="LRGB01002674">
    <property type="protein sequence ID" value="KZS06580.1"/>
    <property type="molecule type" value="Genomic_DNA"/>
</dbReference>
<name>A0A164P778_9CRUS</name>
<reference evidence="1 2" key="1">
    <citation type="submission" date="2016-03" db="EMBL/GenBank/DDBJ databases">
        <title>EvidentialGene: Evidence-directed Construction of Genes on Genomes.</title>
        <authorList>
            <person name="Gilbert D.G."/>
            <person name="Choi J.-H."/>
            <person name="Mockaitis K."/>
            <person name="Colbourne J."/>
            <person name="Pfrender M."/>
        </authorList>
    </citation>
    <scope>NUCLEOTIDE SEQUENCE [LARGE SCALE GENOMIC DNA]</scope>
    <source>
        <strain evidence="1 2">Xinb3</strain>
        <tissue evidence="1">Complete organism</tissue>
    </source>
</reference>
<dbReference type="Proteomes" id="UP000076858">
    <property type="component" value="Unassembled WGS sequence"/>
</dbReference>
<evidence type="ECO:0000313" key="2">
    <source>
        <dbReference type="Proteomes" id="UP000076858"/>
    </source>
</evidence>
<comment type="caution">
    <text evidence="1">The sequence shown here is derived from an EMBL/GenBank/DDBJ whole genome shotgun (WGS) entry which is preliminary data.</text>
</comment>
<dbReference type="PANTHER" id="PTHR37984:SF5">
    <property type="entry name" value="PROTEIN NYNRIN-LIKE"/>
    <property type="match status" value="1"/>
</dbReference>
<dbReference type="GO" id="GO:0071897">
    <property type="term" value="P:DNA biosynthetic process"/>
    <property type="evidence" value="ECO:0007669"/>
    <property type="project" value="UniProtKB-ARBA"/>
</dbReference>
<dbReference type="PANTHER" id="PTHR37984">
    <property type="entry name" value="PROTEIN CBG26694"/>
    <property type="match status" value="1"/>
</dbReference>
<dbReference type="STRING" id="35525.A0A164P778"/>